<dbReference type="InterPro" id="IPR036691">
    <property type="entry name" value="Endo/exonu/phosph_ase_sf"/>
</dbReference>
<dbReference type="OrthoDB" id="10065625at2759"/>
<gene>
    <name evidence="2" type="ORF">X975_22216</name>
</gene>
<dbReference type="Proteomes" id="UP000054359">
    <property type="component" value="Unassembled WGS sequence"/>
</dbReference>
<dbReference type="InterPro" id="IPR005135">
    <property type="entry name" value="Endo/exonuclease/phosphatase"/>
</dbReference>
<dbReference type="GO" id="GO:0003824">
    <property type="term" value="F:catalytic activity"/>
    <property type="evidence" value="ECO:0007669"/>
    <property type="project" value="InterPro"/>
</dbReference>
<dbReference type="Gene3D" id="3.60.10.10">
    <property type="entry name" value="Endonuclease/exonuclease/phosphatase"/>
    <property type="match status" value="1"/>
</dbReference>
<dbReference type="SUPFAM" id="SSF56219">
    <property type="entry name" value="DNase I-like"/>
    <property type="match status" value="1"/>
</dbReference>
<organism evidence="2 3">
    <name type="scientific">Stegodyphus mimosarum</name>
    <name type="common">African social velvet spider</name>
    <dbReference type="NCBI Taxonomy" id="407821"/>
    <lineage>
        <taxon>Eukaryota</taxon>
        <taxon>Metazoa</taxon>
        <taxon>Ecdysozoa</taxon>
        <taxon>Arthropoda</taxon>
        <taxon>Chelicerata</taxon>
        <taxon>Arachnida</taxon>
        <taxon>Araneae</taxon>
        <taxon>Araneomorphae</taxon>
        <taxon>Entelegynae</taxon>
        <taxon>Eresoidea</taxon>
        <taxon>Eresidae</taxon>
        <taxon>Stegodyphus</taxon>
    </lineage>
</organism>
<proteinExistence type="predicted"/>
<feature type="non-terminal residue" evidence="2">
    <location>
        <position position="100"/>
    </location>
</feature>
<evidence type="ECO:0000313" key="2">
    <source>
        <dbReference type="EMBL" id="KFM79044.1"/>
    </source>
</evidence>
<protein>
    <recommendedName>
        <fullName evidence="1">Endonuclease/exonuclease/phosphatase domain-containing protein</fullName>
    </recommendedName>
</protein>
<evidence type="ECO:0000313" key="3">
    <source>
        <dbReference type="Proteomes" id="UP000054359"/>
    </source>
</evidence>
<name>A0A087UNV5_STEMI</name>
<feature type="domain" description="Endonuclease/exonuclease/phosphatase" evidence="1">
    <location>
        <begin position="11"/>
        <end position="88"/>
    </location>
</feature>
<dbReference type="Pfam" id="PF14529">
    <property type="entry name" value="Exo_endo_phos_2"/>
    <property type="match status" value="1"/>
</dbReference>
<accession>A0A087UNV5</accession>
<dbReference type="PANTHER" id="PTHR33273">
    <property type="entry name" value="DOMAIN-CONTAINING PROTEIN, PUTATIVE-RELATED"/>
    <property type="match status" value="1"/>
</dbReference>
<sequence length="100" mass="11478">MPHFFPIHTPANSVKNDLQTLLNTNNRVIIGEDFNAHHREWNCWDINQHGRIIHHFAQSANINLAFPAKPTHCGIGRPSVIDFFILKNIQLPSFIDSLNE</sequence>
<dbReference type="EMBL" id="KK120792">
    <property type="protein sequence ID" value="KFM79044.1"/>
    <property type="molecule type" value="Genomic_DNA"/>
</dbReference>
<evidence type="ECO:0000259" key="1">
    <source>
        <dbReference type="Pfam" id="PF14529"/>
    </source>
</evidence>
<keyword evidence="3" id="KW-1185">Reference proteome</keyword>
<dbReference type="AlphaFoldDB" id="A0A087UNV5"/>
<dbReference type="PANTHER" id="PTHR33273:SF4">
    <property type="entry name" value="ENDONUCLEASE_EXONUCLEASE_PHOSPHATASE DOMAIN-CONTAINING PROTEIN"/>
    <property type="match status" value="1"/>
</dbReference>
<reference evidence="2 3" key="1">
    <citation type="submission" date="2013-11" db="EMBL/GenBank/DDBJ databases">
        <title>Genome sequencing of Stegodyphus mimosarum.</title>
        <authorList>
            <person name="Bechsgaard J."/>
        </authorList>
    </citation>
    <scope>NUCLEOTIDE SEQUENCE [LARGE SCALE GENOMIC DNA]</scope>
</reference>